<feature type="transmembrane region" description="Helical" evidence="6">
    <location>
        <begin position="35"/>
        <end position="62"/>
    </location>
</feature>
<dbReference type="PANTHER" id="PTHR43701:SF2">
    <property type="entry name" value="MEMBRANE TRANSPORTER PROTEIN YJNA-RELATED"/>
    <property type="match status" value="1"/>
</dbReference>
<feature type="transmembrane region" description="Helical" evidence="6">
    <location>
        <begin position="104"/>
        <end position="120"/>
    </location>
</feature>
<dbReference type="AlphaFoldDB" id="A0A926DYP9"/>
<dbReference type="Proteomes" id="UP000653127">
    <property type="component" value="Unassembled WGS sequence"/>
</dbReference>
<accession>A0A926DYP9</accession>
<keyword evidence="8" id="KW-1185">Reference proteome</keyword>
<dbReference type="Pfam" id="PF01925">
    <property type="entry name" value="TauE"/>
    <property type="match status" value="1"/>
</dbReference>
<comment type="similarity">
    <text evidence="2 6">Belongs to the 4-toluene sulfonate uptake permease (TSUP) (TC 2.A.102) family.</text>
</comment>
<comment type="subcellular location">
    <subcellularLocation>
        <location evidence="6">Cell membrane</location>
        <topology evidence="6">Multi-pass membrane protein</topology>
    </subcellularLocation>
    <subcellularLocation>
        <location evidence="1">Membrane</location>
        <topology evidence="1">Multi-pass membrane protein</topology>
    </subcellularLocation>
</comment>
<sequence length="146" mass="15407">MEHCSIGIFYRKEVVALNQASHSDKKPAGIAGFCWHALAGASIGVLNGLFGAGGGIVAVSFLRKLDGDVKTAHATAILITLFLSLASSYLYVTGGNVTLSDALPYLPGGVIGAVAGALLLRKISDFWLRKVFAVFILYSAIRLLLR</sequence>
<keyword evidence="6" id="KW-1003">Cell membrane</keyword>
<evidence type="ECO:0000256" key="4">
    <source>
        <dbReference type="ARBA" id="ARBA00022989"/>
    </source>
</evidence>
<name>A0A926DYP9_9FIRM</name>
<dbReference type="RefSeq" id="WP_249282174.1">
    <property type="nucleotide sequence ID" value="NZ_JACRST010000003.1"/>
</dbReference>
<organism evidence="7 8">
    <name type="scientific">Ligaoa zhengdingensis</name>
    <dbReference type="NCBI Taxonomy" id="2763658"/>
    <lineage>
        <taxon>Bacteria</taxon>
        <taxon>Bacillati</taxon>
        <taxon>Bacillota</taxon>
        <taxon>Clostridia</taxon>
        <taxon>Eubacteriales</taxon>
        <taxon>Oscillospiraceae</taxon>
        <taxon>Ligaoa</taxon>
    </lineage>
</organism>
<keyword evidence="5 6" id="KW-0472">Membrane</keyword>
<dbReference type="InterPro" id="IPR002781">
    <property type="entry name" value="TM_pro_TauE-like"/>
</dbReference>
<evidence type="ECO:0000256" key="5">
    <source>
        <dbReference type="ARBA" id="ARBA00023136"/>
    </source>
</evidence>
<dbReference type="EMBL" id="JACRST010000003">
    <property type="protein sequence ID" value="MBC8546022.1"/>
    <property type="molecule type" value="Genomic_DNA"/>
</dbReference>
<evidence type="ECO:0000256" key="1">
    <source>
        <dbReference type="ARBA" id="ARBA00004141"/>
    </source>
</evidence>
<dbReference type="InterPro" id="IPR051598">
    <property type="entry name" value="TSUP/Inactive_protease-like"/>
</dbReference>
<evidence type="ECO:0000256" key="2">
    <source>
        <dbReference type="ARBA" id="ARBA00009142"/>
    </source>
</evidence>
<evidence type="ECO:0000256" key="3">
    <source>
        <dbReference type="ARBA" id="ARBA00022692"/>
    </source>
</evidence>
<evidence type="ECO:0000256" key="6">
    <source>
        <dbReference type="RuleBase" id="RU363041"/>
    </source>
</evidence>
<dbReference type="GO" id="GO:0005886">
    <property type="term" value="C:plasma membrane"/>
    <property type="evidence" value="ECO:0007669"/>
    <property type="project" value="UniProtKB-SubCell"/>
</dbReference>
<feature type="transmembrane region" description="Helical" evidence="6">
    <location>
        <begin position="74"/>
        <end position="92"/>
    </location>
</feature>
<evidence type="ECO:0000313" key="8">
    <source>
        <dbReference type="Proteomes" id="UP000653127"/>
    </source>
</evidence>
<keyword evidence="3 6" id="KW-0812">Transmembrane</keyword>
<proteinExistence type="inferred from homology"/>
<evidence type="ECO:0000313" key="7">
    <source>
        <dbReference type="EMBL" id="MBC8546022.1"/>
    </source>
</evidence>
<feature type="transmembrane region" description="Helical" evidence="6">
    <location>
        <begin position="127"/>
        <end position="145"/>
    </location>
</feature>
<keyword evidence="4 6" id="KW-1133">Transmembrane helix</keyword>
<gene>
    <name evidence="7" type="ORF">H8711_03610</name>
</gene>
<dbReference type="PANTHER" id="PTHR43701">
    <property type="entry name" value="MEMBRANE TRANSPORTER PROTEIN MJ0441-RELATED"/>
    <property type="match status" value="1"/>
</dbReference>
<protein>
    <recommendedName>
        <fullName evidence="6">Probable membrane transporter protein</fullName>
    </recommendedName>
</protein>
<reference evidence="7" key="1">
    <citation type="submission" date="2020-08" db="EMBL/GenBank/DDBJ databases">
        <title>Genome public.</title>
        <authorList>
            <person name="Liu C."/>
            <person name="Sun Q."/>
        </authorList>
    </citation>
    <scope>NUCLEOTIDE SEQUENCE</scope>
    <source>
        <strain evidence="7">NSJ-31</strain>
    </source>
</reference>
<comment type="caution">
    <text evidence="7">The sequence shown here is derived from an EMBL/GenBank/DDBJ whole genome shotgun (WGS) entry which is preliminary data.</text>
</comment>